<keyword evidence="2" id="KW-1185">Reference proteome</keyword>
<dbReference type="OrthoDB" id="185373at2759"/>
<dbReference type="AlphaFoldDB" id="A0A8H5MA59"/>
<accession>A0A8H5MA59</accession>
<evidence type="ECO:0000313" key="1">
    <source>
        <dbReference type="EMBL" id="KAF5386437.1"/>
    </source>
</evidence>
<evidence type="ECO:0000313" key="2">
    <source>
        <dbReference type="Proteomes" id="UP000518752"/>
    </source>
</evidence>
<gene>
    <name evidence="1" type="ORF">D9757_005849</name>
</gene>
<comment type="caution">
    <text evidence="1">The sequence shown here is derived from an EMBL/GenBank/DDBJ whole genome shotgun (WGS) entry which is preliminary data.</text>
</comment>
<reference evidence="1 2" key="1">
    <citation type="journal article" date="2020" name="ISME J.">
        <title>Uncovering the hidden diversity of litter-decomposition mechanisms in mushroom-forming fungi.</title>
        <authorList>
            <person name="Floudas D."/>
            <person name="Bentzer J."/>
            <person name="Ahren D."/>
            <person name="Johansson T."/>
            <person name="Persson P."/>
            <person name="Tunlid A."/>
        </authorList>
    </citation>
    <scope>NUCLEOTIDE SEQUENCE [LARGE SCALE GENOMIC DNA]</scope>
    <source>
        <strain evidence="1 2">CBS 406.79</strain>
    </source>
</reference>
<dbReference type="EMBL" id="JAACJN010000035">
    <property type="protein sequence ID" value="KAF5386437.1"/>
    <property type="molecule type" value="Genomic_DNA"/>
</dbReference>
<proteinExistence type="predicted"/>
<sequence>MQTPSLRRALLAPPPRLFARRIAHLPLLTLPTNSLPGQGPPKIWINDRFNAFDSVYSDDYSLAFEPSVENLHRLIYDCNFASAYRVLCALQNQGKDIPHDMIFLDAALAQVNTLSSATHNAFYGWLNLVPARHHPNGLRVGKNPFRLFNKTLFCSGSPSTDLEVILGMVKIASSKGYFFEEFRQVVPLMTRLVKPQSGLALILELEQSHLDYVKSVWPHHVERHACLVRRELIMACCEAKGRWLRVAVRLLKLSKQEGILVPPGLADLVKSLKRHQKGT</sequence>
<protein>
    <submittedName>
        <fullName evidence="1">Uncharacterized protein</fullName>
    </submittedName>
</protein>
<dbReference type="Proteomes" id="UP000518752">
    <property type="component" value="Unassembled WGS sequence"/>
</dbReference>
<organism evidence="1 2">
    <name type="scientific">Collybiopsis confluens</name>
    <dbReference type="NCBI Taxonomy" id="2823264"/>
    <lineage>
        <taxon>Eukaryota</taxon>
        <taxon>Fungi</taxon>
        <taxon>Dikarya</taxon>
        <taxon>Basidiomycota</taxon>
        <taxon>Agaricomycotina</taxon>
        <taxon>Agaricomycetes</taxon>
        <taxon>Agaricomycetidae</taxon>
        <taxon>Agaricales</taxon>
        <taxon>Marasmiineae</taxon>
        <taxon>Omphalotaceae</taxon>
        <taxon>Collybiopsis</taxon>
    </lineage>
</organism>
<name>A0A8H5MA59_9AGAR</name>